<dbReference type="OrthoDB" id="443402at2759"/>
<name>A0A6A6DCN6_9PEZI</name>
<organism evidence="1 2">
    <name type="scientific">Zopfia rhizophila CBS 207.26</name>
    <dbReference type="NCBI Taxonomy" id="1314779"/>
    <lineage>
        <taxon>Eukaryota</taxon>
        <taxon>Fungi</taxon>
        <taxon>Dikarya</taxon>
        <taxon>Ascomycota</taxon>
        <taxon>Pezizomycotina</taxon>
        <taxon>Dothideomycetes</taxon>
        <taxon>Dothideomycetes incertae sedis</taxon>
        <taxon>Zopfiaceae</taxon>
        <taxon>Zopfia</taxon>
    </lineage>
</organism>
<dbReference type="PANTHER" id="PTHR10039">
    <property type="entry name" value="AMELOGENIN"/>
    <property type="match status" value="1"/>
</dbReference>
<protein>
    <recommendedName>
        <fullName evidence="3">NACHT domain-containing protein</fullName>
    </recommendedName>
</protein>
<dbReference type="AlphaFoldDB" id="A0A6A6DCN6"/>
<dbReference type="EMBL" id="ML994713">
    <property type="protein sequence ID" value="KAF2176228.1"/>
    <property type="molecule type" value="Genomic_DNA"/>
</dbReference>
<evidence type="ECO:0000313" key="1">
    <source>
        <dbReference type="EMBL" id="KAF2176228.1"/>
    </source>
</evidence>
<proteinExistence type="predicted"/>
<accession>A0A6A6DCN6</accession>
<sequence>KTLKRVFEYGSLYLRFCFFIDGLDEYEGDSTEIAEYLQDLALSHGIKLYGSSRPWSAFARAFGDTDFRLKVGDLIKDDM</sequence>
<dbReference type="Proteomes" id="UP000800200">
    <property type="component" value="Unassembled WGS sequence"/>
</dbReference>
<evidence type="ECO:0008006" key="3">
    <source>
        <dbReference type="Google" id="ProtNLM"/>
    </source>
</evidence>
<reference evidence="1" key="1">
    <citation type="journal article" date="2020" name="Stud. Mycol.">
        <title>101 Dothideomycetes genomes: a test case for predicting lifestyles and emergence of pathogens.</title>
        <authorList>
            <person name="Haridas S."/>
            <person name="Albert R."/>
            <person name="Binder M."/>
            <person name="Bloem J."/>
            <person name="Labutti K."/>
            <person name="Salamov A."/>
            <person name="Andreopoulos B."/>
            <person name="Baker S."/>
            <person name="Barry K."/>
            <person name="Bills G."/>
            <person name="Bluhm B."/>
            <person name="Cannon C."/>
            <person name="Castanera R."/>
            <person name="Culley D."/>
            <person name="Daum C."/>
            <person name="Ezra D."/>
            <person name="Gonzalez J."/>
            <person name="Henrissat B."/>
            <person name="Kuo A."/>
            <person name="Liang C."/>
            <person name="Lipzen A."/>
            <person name="Lutzoni F."/>
            <person name="Magnuson J."/>
            <person name="Mondo S."/>
            <person name="Nolan M."/>
            <person name="Ohm R."/>
            <person name="Pangilinan J."/>
            <person name="Park H.-J."/>
            <person name="Ramirez L."/>
            <person name="Alfaro M."/>
            <person name="Sun H."/>
            <person name="Tritt A."/>
            <person name="Yoshinaga Y."/>
            <person name="Zwiers L.-H."/>
            <person name="Turgeon B."/>
            <person name="Goodwin S."/>
            <person name="Spatafora J."/>
            <person name="Crous P."/>
            <person name="Grigoriev I."/>
        </authorList>
    </citation>
    <scope>NUCLEOTIDE SEQUENCE</scope>
    <source>
        <strain evidence="1">CBS 207.26</strain>
    </source>
</reference>
<keyword evidence="2" id="KW-1185">Reference proteome</keyword>
<feature type="non-terminal residue" evidence="1">
    <location>
        <position position="1"/>
    </location>
</feature>
<gene>
    <name evidence="1" type="ORF">K469DRAFT_514828</name>
</gene>
<feature type="non-terminal residue" evidence="1">
    <location>
        <position position="79"/>
    </location>
</feature>
<evidence type="ECO:0000313" key="2">
    <source>
        <dbReference type="Proteomes" id="UP000800200"/>
    </source>
</evidence>
<dbReference type="PANTHER" id="PTHR10039:SF5">
    <property type="entry name" value="NACHT DOMAIN-CONTAINING PROTEIN"/>
    <property type="match status" value="1"/>
</dbReference>